<name>A0A5C5YR06_9BACT</name>
<comment type="caution">
    <text evidence="2">The sequence shown here is derived from an EMBL/GenBank/DDBJ whole genome shotgun (WGS) entry which is preliminary data.</text>
</comment>
<dbReference type="AlphaFoldDB" id="A0A5C5YR06"/>
<accession>A0A5C5YR06</accession>
<evidence type="ECO:0008006" key="4">
    <source>
        <dbReference type="Google" id="ProtNLM"/>
    </source>
</evidence>
<organism evidence="2 3">
    <name type="scientific">Posidoniimonas polymericola</name>
    <dbReference type="NCBI Taxonomy" id="2528002"/>
    <lineage>
        <taxon>Bacteria</taxon>
        <taxon>Pseudomonadati</taxon>
        <taxon>Planctomycetota</taxon>
        <taxon>Planctomycetia</taxon>
        <taxon>Pirellulales</taxon>
        <taxon>Lacipirellulaceae</taxon>
        <taxon>Posidoniimonas</taxon>
    </lineage>
</organism>
<evidence type="ECO:0000313" key="3">
    <source>
        <dbReference type="Proteomes" id="UP000318478"/>
    </source>
</evidence>
<proteinExistence type="predicted"/>
<gene>
    <name evidence="2" type="ORF">Pla123a_20430</name>
</gene>
<evidence type="ECO:0000313" key="2">
    <source>
        <dbReference type="EMBL" id="TWT77382.1"/>
    </source>
</evidence>
<sequence length="316" mass="32208" precursor="true">MKLFTSSVASLAIALCVGGQASATIFSEDFEVDPTANWTVNDSALSDISVNFNYDYSAIGVPSAPNGAGTSGLKMSANSTGGVFSGFSVSPTGQSFSGNYQVKFDLWQNYVGPVGPGGSGTTQLSFFGVGTSGTEAMWAGAATKESVTFGVTLDGGSSVDYRIYDSANPTGRTDAASFAGGADRNGSNPYYAVFGGDAAPVDQVTLYPAQTGVTDAGEIAFAWREVTIDVIADVATMSIDGLPIGIVDMSALTLGGGNILFGHGDTNNGSSSDPNAELLNVTLIDNVQVSQLVPEPSSVLLSLAAAAGGLFFRKRS</sequence>
<protein>
    <recommendedName>
        <fullName evidence="4">PEP-CTERM protein-sorting domain-containing protein</fullName>
    </recommendedName>
</protein>
<dbReference type="NCBIfam" id="TIGR02595">
    <property type="entry name" value="PEP_CTERM"/>
    <property type="match status" value="1"/>
</dbReference>
<keyword evidence="3" id="KW-1185">Reference proteome</keyword>
<dbReference type="InterPro" id="IPR013424">
    <property type="entry name" value="Ice-binding_C"/>
</dbReference>
<dbReference type="EMBL" id="SJPO01000004">
    <property type="protein sequence ID" value="TWT77382.1"/>
    <property type="molecule type" value="Genomic_DNA"/>
</dbReference>
<reference evidence="2 3" key="1">
    <citation type="submission" date="2019-02" db="EMBL/GenBank/DDBJ databases">
        <title>Deep-cultivation of Planctomycetes and their phenomic and genomic characterization uncovers novel biology.</title>
        <authorList>
            <person name="Wiegand S."/>
            <person name="Jogler M."/>
            <person name="Boedeker C."/>
            <person name="Pinto D."/>
            <person name="Vollmers J."/>
            <person name="Rivas-Marin E."/>
            <person name="Kohn T."/>
            <person name="Peeters S.H."/>
            <person name="Heuer A."/>
            <person name="Rast P."/>
            <person name="Oberbeckmann S."/>
            <person name="Bunk B."/>
            <person name="Jeske O."/>
            <person name="Meyerdierks A."/>
            <person name="Storesund J.E."/>
            <person name="Kallscheuer N."/>
            <person name="Luecker S."/>
            <person name="Lage O.M."/>
            <person name="Pohl T."/>
            <person name="Merkel B.J."/>
            <person name="Hornburger P."/>
            <person name="Mueller R.-W."/>
            <person name="Bruemmer F."/>
            <person name="Labrenz M."/>
            <person name="Spormann A.M."/>
            <person name="Op Den Camp H."/>
            <person name="Overmann J."/>
            <person name="Amann R."/>
            <person name="Jetten M.S.M."/>
            <person name="Mascher T."/>
            <person name="Medema M.H."/>
            <person name="Devos D.P."/>
            <person name="Kaster A.-K."/>
            <person name="Ovreas L."/>
            <person name="Rohde M."/>
            <person name="Galperin M.Y."/>
            <person name="Jogler C."/>
        </authorList>
    </citation>
    <scope>NUCLEOTIDE SEQUENCE [LARGE SCALE GENOMIC DNA]</scope>
    <source>
        <strain evidence="2 3">Pla123a</strain>
    </source>
</reference>
<feature type="signal peptide" evidence="1">
    <location>
        <begin position="1"/>
        <end position="23"/>
    </location>
</feature>
<dbReference type="OrthoDB" id="270307at2"/>
<feature type="chain" id="PRO_5022845647" description="PEP-CTERM protein-sorting domain-containing protein" evidence="1">
    <location>
        <begin position="24"/>
        <end position="316"/>
    </location>
</feature>
<dbReference type="Proteomes" id="UP000318478">
    <property type="component" value="Unassembled WGS sequence"/>
</dbReference>
<evidence type="ECO:0000256" key="1">
    <source>
        <dbReference type="SAM" id="SignalP"/>
    </source>
</evidence>
<dbReference type="RefSeq" id="WP_146586478.1">
    <property type="nucleotide sequence ID" value="NZ_SJPO01000004.1"/>
</dbReference>
<keyword evidence="1" id="KW-0732">Signal</keyword>